<organism evidence="1 2">
    <name type="scientific">Hyalomma asiaticum</name>
    <name type="common">Tick</name>
    <dbReference type="NCBI Taxonomy" id="266040"/>
    <lineage>
        <taxon>Eukaryota</taxon>
        <taxon>Metazoa</taxon>
        <taxon>Ecdysozoa</taxon>
        <taxon>Arthropoda</taxon>
        <taxon>Chelicerata</taxon>
        <taxon>Arachnida</taxon>
        <taxon>Acari</taxon>
        <taxon>Parasitiformes</taxon>
        <taxon>Ixodida</taxon>
        <taxon>Ixodoidea</taxon>
        <taxon>Ixodidae</taxon>
        <taxon>Hyalomminae</taxon>
        <taxon>Hyalomma</taxon>
    </lineage>
</organism>
<keyword evidence="2" id="KW-1185">Reference proteome</keyword>
<dbReference type="EMBL" id="CM023481">
    <property type="protein sequence ID" value="KAH6947757.1"/>
    <property type="molecule type" value="Genomic_DNA"/>
</dbReference>
<proteinExistence type="predicted"/>
<dbReference type="Proteomes" id="UP000821845">
    <property type="component" value="Chromosome 1"/>
</dbReference>
<reference evidence="1" key="1">
    <citation type="submission" date="2020-05" db="EMBL/GenBank/DDBJ databases">
        <title>Large-scale comparative analyses of tick genomes elucidate their genetic diversity and vector capacities.</title>
        <authorList>
            <person name="Jia N."/>
            <person name="Wang J."/>
            <person name="Shi W."/>
            <person name="Du L."/>
            <person name="Sun Y."/>
            <person name="Zhan W."/>
            <person name="Jiang J."/>
            <person name="Wang Q."/>
            <person name="Zhang B."/>
            <person name="Ji P."/>
            <person name="Sakyi L.B."/>
            <person name="Cui X."/>
            <person name="Yuan T."/>
            <person name="Jiang B."/>
            <person name="Yang W."/>
            <person name="Lam T.T.-Y."/>
            <person name="Chang Q."/>
            <person name="Ding S."/>
            <person name="Wang X."/>
            <person name="Zhu J."/>
            <person name="Ruan X."/>
            <person name="Zhao L."/>
            <person name="Wei J."/>
            <person name="Que T."/>
            <person name="Du C."/>
            <person name="Cheng J."/>
            <person name="Dai P."/>
            <person name="Han X."/>
            <person name="Huang E."/>
            <person name="Gao Y."/>
            <person name="Liu J."/>
            <person name="Shao H."/>
            <person name="Ye R."/>
            <person name="Li L."/>
            <person name="Wei W."/>
            <person name="Wang X."/>
            <person name="Wang C."/>
            <person name="Yang T."/>
            <person name="Huo Q."/>
            <person name="Li W."/>
            <person name="Guo W."/>
            <person name="Chen H."/>
            <person name="Zhou L."/>
            <person name="Ni X."/>
            <person name="Tian J."/>
            <person name="Zhou Y."/>
            <person name="Sheng Y."/>
            <person name="Liu T."/>
            <person name="Pan Y."/>
            <person name="Xia L."/>
            <person name="Li J."/>
            <person name="Zhao F."/>
            <person name="Cao W."/>
        </authorList>
    </citation>
    <scope>NUCLEOTIDE SEQUENCE</scope>
    <source>
        <strain evidence="1">Hyas-2018</strain>
    </source>
</reference>
<name>A0ACB7TN55_HYAAI</name>
<comment type="caution">
    <text evidence="1">The sequence shown here is derived from an EMBL/GenBank/DDBJ whole genome shotgun (WGS) entry which is preliminary data.</text>
</comment>
<evidence type="ECO:0000313" key="1">
    <source>
        <dbReference type="EMBL" id="KAH6947757.1"/>
    </source>
</evidence>
<accession>A0ACB7TN55</accession>
<sequence>MVTRATQLLYQCIRARRIKKRGASGASLTRRRLRDETAPERLASGGRESGPSFRGPLQTPRWPCVSKAPPPLRRTGTPTAGNRDWKPVSKEDPSAWSQRLPVVVGARGLRDGPAESSALQLSGDDSRAVAKARLDR</sequence>
<protein>
    <submittedName>
        <fullName evidence="1">Uncharacterized protein</fullName>
    </submittedName>
</protein>
<evidence type="ECO:0000313" key="2">
    <source>
        <dbReference type="Proteomes" id="UP000821845"/>
    </source>
</evidence>
<gene>
    <name evidence="1" type="ORF">HPB50_021133</name>
</gene>